<comment type="caution">
    <text evidence="3">The sequence shown here is derived from an EMBL/GenBank/DDBJ whole genome shotgun (WGS) entry which is preliminary data.</text>
</comment>
<reference evidence="4" key="1">
    <citation type="journal article" date="2019" name="Int. J. Syst. Evol. Microbiol.">
        <title>The Global Catalogue of Microorganisms (GCM) 10K type strain sequencing project: providing services to taxonomists for standard genome sequencing and annotation.</title>
        <authorList>
            <consortium name="The Broad Institute Genomics Platform"/>
            <consortium name="The Broad Institute Genome Sequencing Center for Infectious Disease"/>
            <person name="Wu L."/>
            <person name="Ma J."/>
        </authorList>
    </citation>
    <scope>NUCLEOTIDE SEQUENCE [LARGE SCALE GENOMIC DNA]</scope>
    <source>
        <strain evidence="4">CCUG 57942</strain>
    </source>
</reference>
<evidence type="ECO:0000259" key="2">
    <source>
        <dbReference type="Pfam" id="PF07589"/>
    </source>
</evidence>
<evidence type="ECO:0000313" key="3">
    <source>
        <dbReference type="EMBL" id="MFD2158577.1"/>
    </source>
</evidence>
<name>A0ABW4ZA78_9BACT</name>
<protein>
    <submittedName>
        <fullName evidence="3">PEP-CTERM sorting domain-containing protein</fullName>
    </submittedName>
</protein>
<accession>A0ABW4ZA78</accession>
<dbReference type="Proteomes" id="UP001597389">
    <property type="component" value="Unassembled WGS sequence"/>
</dbReference>
<sequence length="272" mass="27927">MKRLTLPLTTFAIFTSPIVSHAASISVNFAVSATVDNQVVDPGETALVGISAAESVDGSNWNNVSLRLAGNAGDPGTFRTNTQGGASISLIDSSGANAGVNLTSTGTFYTNYANVSSPSQGATGDGGLLQGFLNLNDSESITLTGLSSWAPSGYKVIAVFDIGSQSRTYSLSMQDGTSTETYWTNDTSADSDLDNDGSISWLETTATTQASATTDANYATFGTFSGDTLTISGSNVGGRATLSGFQIVAIPEPSSTTLVGLAALALILRRRK</sequence>
<gene>
    <name evidence="3" type="ORF">ACFSW8_06685</name>
</gene>
<feature type="domain" description="Ice-binding protein C-terminal" evidence="2">
    <location>
        <begin position="249"/>
        <end position="271"/>
    </location>
</feature>
<dbReference type="InterPro" id="IPR013424">
    <property type="entry name" value="Ice-binding_C"/>
</dbReference>
<dbReference type="Pfam" id="PF07589">
    <property type="entry name" value="PEP-CTERM"/>
    <property type="match status" value="1"/>
</dbReference>
<evidence type="ECO:0000313" key="4">
    <source>
        <dbReference type="Proteomes" id="UP001597389"/>
    </source>
</evidence>
<evidence type="ECO:0000256" key="1">
    <source>
        <dbReference type="SAM" id="SignalP"/>
    </source>
</evidence>
<keyword evidence="4" id="KW-1185">Reference proteome</keyword>
<dbReference type="EMBL" id="JBHUJB010000028">
    <property type="protein sequence ID" value="MFD2158577.1"/>
    <property type="molecule type" value="Genomic_DNA"/>
</dbReference>
<organism evidence="3 4">
    <name type="scientific">Rubritalea tangerina</name>
    <dbReference type="NCBI Taxonomy" id="430798"/>
    <lineage>
        <taxon>Bacteria</taxon>
        <taxon>Pseudomonadati</taxon>
        <taxon>Verrucomicrobiota</taxon>
        <taxon>Verrucomicrobiia</taxon>
        <taxon>Verrucomicrobiales</taxon>
        <taxon>Rubritaleaceae</taxon>
        <taxon>Rubritalea</taxon>
    </lineage>
</organism>
<dbReference type="NCBIfam" id="TIGR02595">
    <property type="entry name" value="PEP_CTERM"/>
    <property type="match status" value="1"/>
</dbReference>
<feature type="signal peptide" evidence="1">
    <location>
        <begin position="1"/>
        <end position="22"/>
    </location>
</feature>
<keyword evidence="1" id="KW-0732">Signal</keyword>
<proteinExistence type="predicted"/>
<feature type="chain" id="PRO_5045300625" evidence="1">
    <location>
        <begin position="23"/>
        <end position="272"/>
    </location>
</feature>
<dbReference type="RefSeq" id="WP_377177784.1">
    <property type="nucleotide sequence ID" value="NZ_JBHUJB010000028.1"/>
</dbReference>